<evidence type="ECO:0000313" key="5">
    <source>
        <dbReference type="EMBL" id="CAL6069138.1"/>
    </source>
</evidence>
<evidence type="ECO:0000256" key="1">
    <source>
        <dbReference type="SAM" id="MobiDB-lite"/>
    </source>
</evidence>
<reference evidence="4 6" key="2">
    <citation type="submission" date="2024-07" db="EMBL/GenBank/DDBJ databases">
        <authorList>
            <person name="Akdeniz Z."/>
        </authorList>
    </citation>
    <scope>NUCLEOTIDE SEQUENCE [LARGE SCALE GENOMIC DNA]</scope>
</reference>
<accession>A0AA86QR06</accession>
<name>A0AA86QR06_9EUKA</name>
<comment type="caution">
    <text evidence="3">The sequence shown here is derived from an EMBL/GenBank/DDBJ whole genome shotgun (WGS) entry which is preliminary data.</text>
</comment>
<keyword evidence="6" id="KW-1185">Reference proteome</keyword>
<dbReference type="EMBL" id="CATOUU010000643">
    <property type="protein sequence ID" value="CAI9937054.1"/>
    <property type="molecule type" value="Genomic_DNA"/>
</dbReference>
<feature type="region of interest" description="Disordered" evidence="1">
    <location>
        <begin position="1"/>
        <end position="40"/>
    </location>
</feature>
<proteinExistence type="predicted"/>
<feature type="compositionally biased region" description="Basic and acidic residues" evidence="1">
    <location>
        <begin position="18"/>
        <end position="36"/>
    </location>
</feature>
<dbReference type="EMBL" id="CATOUU010000940">
    <property type="protein sequence ID" value="CAI9961432.1"/>
    <property type="molecule type" value="Genomic_DNA"/>
</dbReference>
<evidence type="ECO:0000313" key="4">
    <source>
        <dbReference type="EMBL" id="CAL6041794.1"/>
    </source>
</evidence>
<gene>
    <name evidence="2" type="ORF">HINF_LOCUS24699</name>
    <name evidence="4" type="ORF">HINF_LOCUS39286</name>
    <name evidence="3" type="ORF">HINF_LOCUS49077</name>
    <name evidence="5" type="ORF">HINF_LOCUS53837</name>
</gene>
<protein>
    <submittedName>
        <fullName evidence="3">Uncharacterized protein</fullName>
    </submittedName>
</protein>
<dbReference type="AlphaFoldDB" id="A0AA86QR06"/>
<evidence type="ECO:0000313" key="3">
    <source>
        <dbReference type="EMBL" id="CAI9961432.1"/>
    </source>
</evidence>
<dbReference type="EMBL" id="CAXDID020000151">
    <property type="protein sequence ID" value="CAL6041794.1"/>
    <property type="molecule type" value="Genomic_DNA"/>
</dbReference>
<evidence type="ECO:0000313" key="6">
    <source>
        <dbReference type="Proteomes" id="UP001642409"/>
    </source>
</evidence>
<dbReference type="EMBL" id="CAXDID020000276">
    <property type="protein sequence ID" value="CAL6069138.1"/>
    <property type="molecule type" value="Genomic_DNA"/>
</dbReference>
<reference evidence="3" key="1">
    <citation type="submission" date="2023-06" db="EMBL/GenBank/DDBJ databases">
        <authorList>
            <person name="Kurt Z."/>
        </authorList>
    </citation>
    <scope>NUCLEOTIDE SEQUENCE</scope>
</reference>
<evidence type="ECO:0000313" key="2">
    <source>
        <dbReference type="EMBL" id="CAI9937054.1"/>
    </source>
</evidence>
<sequence length="184" mass="22341">MQRYQDEPLEIGMRIKPQTREQRRIGQDRDYQEKQRVSQRCENFERHEEAQFTNDQYNEHHRFGDSFEELERRKKEIKKQQKQEYLQMIGQQARQRDQMYIERDVEQERKKNEFIQQRGCQKNVSGEKFNILTREYHNPEDQKFENDQLAGYHQAAAARQNNLIQKSGGGINILTGEQFSWAKK</sequence>
<organism evidence="3">
    <name type="scientific">Hexamita inflata</name>
    <dbReference type="NCBI Taxonomy" id="28002"/>
    <lineage>
        <taxon>Eukaryota</taxon>
        <taxon>Metamonada</taxon>
        <taxon>Diplomonadida</taxon>
        <taxon>Hexamitidae</taxon>
        <taxon>Hexamitinae</taxon>
        <taxon>Hexamita</taxon>
    </lineage>
</organism>
<dbReference type="Proteomes" id="UP001642409">
    <property type="component" value="Unassembled WGS sequence"/>
</dbReference>